<keyword evidence="1" id="KW-0143">Chaperone</keyword>
<dbReference type="SMART" id="SM00271">
    <property type="entry name" value="DnaJ"/>
    <property type="match status" value="1"/>
</dbReference>
<sequence length="289" mass="32857">MDFIDYYSVLEISKSASADDIKKAYRKLARKYHPDANPNDATANKKFQQINEANEVLSDPVKRKKYDTYGKDWQHSDAFEQQARQRQQYNQQFGGFEQEGGFSDFFSSMFGGGRRSSKQRGQDTNANFQINLSAVFKTHPQTISINNKNIRITVPAGVEDGQIIKLKGYGQPGFNGGPSGDLYLTFKIVNDTFYKRVGNDLQITIEIDLYTALLGGDVELQTLHGKLKLKVKPETPNNTKIRVKGKGFPLYKQDDVFGDLYVTYHVKLPTNLTDKEIQLFETLKNLRSK</sequence>
<evidence type="ECO:0000313" key="3">
    <source>
        <dbReference type="EMBL" id="MFC4261645.1"/>
    </source>
</evidence>
<accession>A0ABV8QMW5</accession>
<dbReference type="InterPro" id="IPR018253">
    <property type="entry name" value="DnaJ_domain_CS"/>
</dbReference>
<name>A0ABV8QMW5_9BACT</name>
<feature type="domain" description="J" evidence="2">
    <location>
        <begin position="5"/>
        <end position="70"/>
    </location>
</feature>
<dbReference type="InterPro" id="IPR002939">
    <property type="entry name" value="DnaJ_C"/>
</dbReference>
<organism evidence="3 4">
    <name type="scientific">Ferruginibacter yonginensis</name>
    <dbReference type="NCBI Taxonomy" id="1310416"/>
    <lineage>
        <taxon>Bacteria</taxon>
        <taxon>Pseudomonadati</taxon>
        <taxon>Bacteroidota</taxon>
        <taxon>Chitinophagia</taxon>
        <taxon>Chitinophagales</taxon>
        <taxon>Chitinophagaceae</taxon>
        <taxon>Ferruginibacter</taxon>
    </lineage>
</organism>
<dbReference type="PROSITE" id="PS00636">
    <property type="entry name" value="DNAJ_1"/>
    <property type="match status" value="1"/>
</dbReference>
<dbReference type="PROSITE" id="PS50076">
    <property type="entry name" value="DNAJ_2"/>
    <property type="match status" value="1"/>
</dbReference>
<dbReference type="InterPro" id="IPR001623">
    <property type="entry name" value="DnaJ_domain"/>
</dbReference>
<evidence type="ECO:0000259" key="2">
    <source>
        <dbReference type="PROSITE" id="PS50076"/>
    </source>
</evidence>
<dbReference type="SUPFAM" id="SSF46565">
    <property type="entry name" value="Chaperone J-domain"/>
    <property type="match status" value="1"/>
</dbReference>
<proteinExistence type="predicted"/>
<gene>
    <name evidence="3" type="ORF">ACFOWM_02035</name>
</gene>
<reference evidence="4" key="1">
    <citation type="journal article" date="2019" name="Int. J. Syst. Evol. Microbiol.">
        <title>The Global Catalogue of Microorganisms (GCM) 10K type strain sequencing project: providing services to taxonomists for standard genome sequencing and annotation.</title>
        <authorList>
            <consortium name="The Broad Institute Genomics Platform"/>
            <consortium name="The Broad Institute Genome Sequencing Center for Infectious Disease"/>
            <person name="Wu L."/>
            <person name="Ma J."/>
        </authorList>
    </citation>
    <scope>NUCLEOTIDE SEQUENCE [LARGE SCALE GENOMIC DNA]</scope>
    <source>
        <strain evidence="4">CECT 8289</strain>
    </source>
</reference>
<protein>
    <submittedName>
        <fullName evidence="3">DnaJ C-terminal domain-containing protein</fullName>
    </submittedName>
</protein>
<keyword evidence="4" id="KW-1185">Reference proteome</keyword>
<dbReference type="InterPro" id="IPR008971">
    <property type="entry name" value="HSP40/DnaJ_pept-bd"/>
</dbReference>
<dbReference type="PRINTS" id="PR00625">
    <property type="entry name" value="JDOMAIN"/>
</dbReference>
<dbReference type="Gene3D" id="2.60.260.20">
    <property type="entry name" value="Urease metallochaperone UreE, N-terminal domain"/>
    <property type="match status" value="2"/>
</dbReference>
<comment type="caution">
    <text evidence="3">The sequence shown here is derived from an EMBL/GenBank/DDBJ whole genome shotgun (WGS) entry which is preliminary data.</text>
</comment>
<dbReference type="Pfam" id="PF00226">
    <property type="entry name" value="DnaJ"/>
    <property type="match status" value="1"/>
</dbReference>
<dbReference type="RefSeq" id="WP_379706375.1">
    <property type="nucleotide sequence ID" value="NZ_JBHSCZ010000001.1"/>
</dbReference>
<dbReference type="PANTHER" id="PTHR43096">
    <property type="entry name" value="DNAJ HOMOLOG 1, MITOCHONDRIAL-RELATED"/>
    <property type="match status" value="1"/>
</dbReference>
<dbReference type="Proteomes" id="UP001595907">
    <property type="component" value="Unassembled WGS sequence"/>
</dbReference>
<dbReference type="InterPro" id="IPR036869">
    <property type="entry name" value="J_dom_sf"/>
</dbReference>
<dbReference type="PANTHER" id="PTHR43096:SF52">
    <property type="entry name" value="DNAJ HOMOLOG 1, MITOCHONDRIAL-RELATED"/>
    <property type="match status" value="1"/>
</dbReference>
<dbReference type="Gene3D" id="1.10.287.110">
    <property type="entry name" value="DnaJ domain"/>
    <property type="match status" value="1"/>
</dbReference>
<evidence type="ECO:0000313" key="4">
    <source>
        <dbReference type="Proteomes" id="UP001595907"/>
    </source>
</evidence>
<evidence type="ECO:0000256" key="1">
    <source>
        <dbReference type="ARBA" id="ARBA00023186"/>
    </source>
</evidence>
<dbReference type="CDD" id="cd10747">
    <property type="entry name" value="DnaJ_C"/>
    <property type="match status" value="1"/>
</dbReference>
<dbReference type="EMBL" id="JBHSCZ010000001">
    <property type="protein sequence ID" value="MFC4261645.1"/>
    <property type="molecule type" value="Genomic_DNA"/>
</dbReference>
<dbReference type="Pfam" id="PF01556">
    <property type="entry name" value="DnaJ_C"/>
    <property type="match status" value="1"/>
</dbReference>
<dbReference type="CDD" id="cd06257">
    <property type="entry name" value="DnaJ"/>
    <property type="match status" value="1"/>
</dbReference>
<dbReference type="SUPFAM" id="SSF49493">
    <property type="entry name" value="HSP40/DnaJ peptide-binding domain"/>
    <property type="match status" value="2"/>
</dbReference>